<feature type="binding site" evidence="13 14">
    <location>
        <position position="139"/>
    </location>
    <ligand>
        <name>[2Fe-2S] cluster</name>
        <dbReference type="ChEBI" id="CHEBI:190135"/>
    </ligand>
</feature>
<comment type="function">
    <text evidence="13">Catalyzes the conversion of dethiobiotin (DTB) to biotin by the insertion of a sulfur atom into dethiobiotin via a radical-based mechanism.</text>
</comment>
<dbReference type="InterPro" id="IPR007197">
    <property type="entry name" value="rSAM"/>
</dbReference>
<dbReference type="SFLD" id="SFLDG01060">
    <property type="entry name" value="BATS_domain_containing"/>
    <property type="match status" value="1"/>
</dbReference>
<dbReference type="SUPFAM" id="SSF102114">
    <property type="entry name" value="Radical SAM enzymes"/>
    <property type="match status" value="1"/>
</dbReference>
<evidence type="ECO:0000256" key="13">
    <source>
        <dbReference type="HAMAP-Rule" id="MF_01694"/>
    </source>
</evidence>
<dbReference type="UniPathway" id="UPA00078">
    <property type="reaction ID" value="UER00162"/>
</dbReference>
<evidence type="ECO:0000256" key="5">
    <source>
        <dbReference type="ARBA" id="ARBA00022679"/>
    </source>
</evidence>
<dbReference type="CDD" id="cd01335">
    <property type="entry name" value="Radical_SAM"/>
    <property type="match status" value="1"/>
</dbReference>
<evidence type="ECO:0000256" key="12">
    <source>
        <dbReference type="ARBA" id="ARBA00051157"/>
    </source>
</evidence>
<comment type="catalytic activity">
    <reaction evidence="12 13">
        <text>(4R,5S)-dethiobiotin + (sulfur carrier)-SH + 2 reduced [2Fe-2S]-[ferredoxin] + 2 S-adenosyl-L-methionine = (sulfur carrier)-H + biotin + 2 5'-deoxyadenosine + 2 L-methionine + 2 oxidized [2Fe-2S]-[ferredoxin]</text>
        <dbReference type="Rhea" id="RHEA:22060"/>
        <dbReference type="Rhea" id="RHEA-COMP:10000"/>
        <dbReference type="Rhea" id="RHEA-COMP:10001"/>
        <dbReference type="Rhea" id="RHEA-COMP:14737"/>
        <dbReference type="Rhea" id="RHEA-COMP:14739"/>
        <dbReference type="ChEBI" id="CHEBI:17319"/>
        <dbReference type="ChEBI" id="CHEBI:29917"/>
        <dbReference type="ChEBI" id="CHEBI:33737"/>
        <dbReference type="ChEBI" id="CHEBI:33738"/>
        <dbReference type="ChEBI" id="CHEBI:57586"/>
        <dbReference type="ChEBI" id="CHEBI:57844"/>
        <dbReference type="ChEBI" id="CHEBI:59789"/>
        <dbReference type="ChEBI" id="CHEBI:64428"/>
        <dbReference type="ChEBI" id="CHEBI:149473"/>
        <dbReference type="EC" id="2.8.1.6"/>
    </reaction>
</comment>
<dbReference type="EC" id="2.8.1.6" evidence="3 13"/>
<comment type="subunit">
    <text evidence="13">Homodimer.</text>
</comment>
<dbReference type="SMART" id="SM00876">
    <property type="entry name" value="BATS"/>
    <property type="match status" value="1"/>
</dbReference>
<dbReference type="GO" id="GO:0051537">
    <property type="term" value="F:2 iron, 2 sulfur cluster binding"/>
    <property type="evidence" value="ECO:0007669"/>
    <property type="project" value="UniProtKB-KW"/>
</dbReference>
<dbReference type="EMBL" id="CP002780">
    <property type="protein sequence ID" value="AEG58542.1"/>
    <property type="molecule type" value="Genomic_DNA"/>
</dbReference>
<sequence>MFDQIQKRLLNQAELSFAEALYLSRLEGRNFHRLLALSGQITGQRHQETIDLCSIINAKSGGCSEDCAFCAQAARYQTEIIHYELLSPEVILSTARRVEAMGINRFSLVTSGKALSAREFDRIIDIYRLLKKQTRLKLCASLGLLDYSRCCRLKEAGVTTYHHNLETAKSYFARICTSHSYEERVATIRAAQKAGLRVCSGGIISAGETMEQRIELAYELKDLQVDSVPVNILNPIPGTPLEKQEMISVREIIITLSLFRLILPNVTLRFAGGRKEALGELRSLGFLAGINGAIVGDFLTTPGDQISRDIALIRDLGLKIAPQS</sequence>
<dbReference type="NCBIfam" id="TIGR00433">
    <property type="entry name" value="bioB"/>
    <property type="match status" value="1"/>
</dbReference>
<dbReference type="PROSITE" id="PS51918">
    <property type="entry name" value="RADICAL_SAM"/>
    <property type="match status" value="1"/>
</dbReference>
<comment type="pathway">
    <text evidence="1 13">Cofactor biosynthesis; biotin biosynthesis; biotin from 7,8-diaminononanoate: step 2/2.</text>
</comment>
<keyword evidence="9 13" id="KW-0093">Biotin biosynthesis</keyword>
<dbReference type="InterPro" id="IPR013785">
    <property type="entry name" value="Aldolase_TIM"/>
</dbReference>
<feature type="binding site" evidence="13 14">
    <location>
        <position position="199"/>
    </location>
    <ligand>
        <name>[2Fe-2S] cluster</name>
        <dbReference type="ChEBI" id="CHEBI:190135"/>
    </ligand>
</feature>
<name>F6DNK2_DESRL</name>
<dbReference type="HAMAP" id="MF_01694">
    <property type="entry name" value="BioB"/>
    <property type="match status" value="1"/>
</dbReference>
<dbReference type="InterPro" id="IPR006638">
    <property type="entry name" value="Elp3/MiaA/NifB-like_rSAM"/>
</dbReference>
<evidence type="ECO:0000259" key="15">
    <source>
        <dbReference type="PROSITE" id="PS51918"/>
    </source>
</evidence>
<reference evidence="16 17" key="2">
    <citation type="journal article" date="2012" name="Stand. Genomic Sci.">
        <title>Complete genome sequence of the sulfate-reducing firmicute Desulfotomaculum ruminis type strain (DL(T)).</title>
        <authorList>
            <person name="Spring S."/>
            <person name="Visser M."/>
            <person name="Lu M."/>
            <person name="Copeland A."/>
            <person name="Lapidus A."/>
            <person name="Lucas S."/>
            <person name="Cheng J.F."/>
            <person name="Han C."/>
            <person name="Tapia R."/>
            <person name="Goodwin L.A."/>
            <person name="Pitluck S."/>
            <person name="Ivanova N."/>
            <person name="Land M."/>
            <person name="Hauser L."/>
            <person name="Larimer F."/>
            <person name="Rohde M."/>
            <person name="Goker M."/>
            <person name="Detter J.C."/>
            <person name="Kyrpides N.C."/>
            <person name="Woyke T."/>
            <person name="Schaap P.J."/>
            <person name="Plugge C.M."/>
            <person name="Muyzer G."/>
            <person name="Kuever J."/>
            <person name="Pereira I.A."/>
            <person name="Parshina S.N."/>
            <person name="Bernier-Latmani R."/>
            <person name="Stams A.J."/>
            <person name="Klenk H.P."/>
        </authorList>
    </citation>
    <scope>NUCLEOTIDE SEQUENCE [LARGE SCALE GENOMIC DNA]</scope>
    <source>
        <strain evidence="17">ATCC 23193 / DSM 2154 / NCIB 8452 / DL</strain>
    </source>
</reference>
<evidence type="ECO:0000256" key="4">
    <source>
        <dbReference type="ARBA" id="ARBA00022485"/>
    </source>
</evidence>
<evidence type="ECO:0000256" key="8">
    <source>
        <dbReference type="ARBA" id="ARBA00022723"/>
    </source>
</evidence>
<dbReference type="PANTHER" id="PTHR22976:SF2">
    <property type="entry name" value="BIOTIN SYNTHASE, MITOCHONDRIAL"/>
    <property type="match status" value="1"/>
</dbReference>
<organism evidence="16 17">
    <name type="scientific">Desulforamulus ruminis (strain ATCC 23193 / DSM 2154 / NCIMB 8452 / DL)</name>
    <name type="common">Desulfotomaculum ruminis</name>
    <dbReference type="NCBI Taxonomy" id="696281"/>
    <lineage>
        <taxon>Bacteria</taxon>
        <taxon>Bacillati</taxon>
        <taxon>Bacillota</taxon>
        <taxon>Clostridia</taxon>
        <taxon>Eubacteriales</taxon>
        <taxon>Peptococcaceae</taxon>
        <taxon>Desulforamulus</taxon>
    </lineage>
</organism>
<dbReference type="Pfam" id="PF04055">
    <property type="entry name" value="Radical_SAM"/>
    <property type="match status" value="1"/>
</dbReference>
<keyword evidence="17" id="KW-1185">Reference proteome</keyword>
<accession>F6DNK2</accession>
<dbReference type="PANTHER" id="PTHR22976">
    <property type="entry name" value="BIOTIN SYNTHASE"/>
    <property type="match status" value="1"/>
</dbReference>
<keyword evidence="5 13" id="KW-0808">Transferase</keyword>
<evidence type="ECO:0000313" key="16">
    <source>
        <dbReference type="EMBL" id="AEG58542.1"/>
    </source>
</evidence>
<feature type="binding site" evidence="13 14">
    <location>
        <position position="70"/>
    </location>
    <ligand>
        <name>[4Fe-4S] cluster</name>
        <dbReference type="ChEBI" id="CHEBI:49883"/>
        <note>4Fe-4S-S-AdoMet</note>
    </ligand>
</feature>
<comment type="cofactor">
    <cofactor evidence="14">
        <name>[2Fe-2S] cluster</name>
        <dbReference type="ChEBI" id="CHEBI:190135"/>
    </cofactor>
    <text evidence="14">Binds 1 [2Fe-2S] cluster. The cluster is coordinated with 3 cysteines and 1 arginine.</text>
</comment>
<dbReference type="SFLD" id="SFLDS00029">
    <property type="entry name" value="Radical_SAM"/>
    <property type="match status" value="1"/>
</dbReference>
<dbReference type="STRING" id="696281.Desru_0244"/>
<dbReference type="AlphaFoldDB" id="F6DNK2"/>
<dbReference type="SMART" id="SM00729">
    <property type="entry name" value="Elp3"/>
    <property type="match status" value="1"/>
</dbReference>
<dbReference type="KEGG" id="dru:Desru_0244"/>
<proteinExistence type="inferred from homology"/>
<feature type="binding site" evidence="13 14">
    <location>
        <position position="269"/>
    </location>
    <ligand>
        <name>[2Fe-2S] cluster</name>
        <dbReference type="ChEBI" id="CHEBI:190135"/>
    </ligand>
</feature>
<dbReference type="InterPro" id="IPR010722">
    <property type="entry name" value="BATS_dom"/>
</dbReference>
<evidence type="ECO:0000313" key="17">
    <source>
        <dbReference type="Proteomes" id="UP000009234"/>
    </source>
</evidence>
<comment type="cofactor">
    <cofactor evidence="13 14">
        <name>[4Fe-4S] cluster</name>
        <dbReference type="ChEBI" id="CHEBI:49883"/>
    </cofactor>
    <text evidence="13 14">Binds 1 [4Fe-4S] cluster. The cluster is coordinated with 3 cysteines and an exchangeable S-adenosyl-L-methionine.</text>
</comment>
<reference evidence="17" key="1">
    <citation type="submission" date="2011-05" db="EMBL/GenBank/DDBJ databases">
        <title>Complete sequence of Desulfotomaculum ruminis DSM 2154.</title>
        <authorList>
            <person name="Lucas S."/>
            <person name="Copeland A."/>
            <person name="Lapidus A."/>
            <person name="Cheng J.-F."/>
            <person name="Goodwin L."/>
            <person name="Pitluck S."/>
            <person name="Lu M."/>
            <person name="Detter J.C."/>
            <person name="Han C."/>
            <person name="Tapia R."/>
            <person name="Land M."/>
            <person name="Hauser L."/>
            <person name="Kyrpides N."/>
            <person name="Ivanova N."/>
            <person name="Mikhailova N."/>
            <person name="Pagani I."/>
            <person name="Stams A.J.M."/>
            <person name="Plugge C.M."/>
            <person name="Muyzer G."/>
            <person name="Kuever J."/>
            <person name="Parshina S.N."/>
            <person name="Ivanova A.E."/>
            <person name="Nazina T.N."/>
            <person name="Brambilla E."/>
            <person name="Spring S."/>
            <person name="Klenk H.-P."/>
            <person name="Woyke T."/>
        </authorList>
    </citation>
    <scope>NUCLEOTIDE SEQUENCE [LARGE SCALE GENOMIC DNA]</scope>
    <source>
        <strain evidence="17">ATCC 23193 / DSM 2154 / NCIB 8452 / DL</strain>
    </source>
</reference>
<dbReference type="GO" id="GO:0004076">
    <property type="term" value="F:biotin synthase activity"/>
    <property type="evidence" value="ECO:0007669"/>
    <property type="project" value="UniProtKB-UniRule"/>
</dbReference>
<feature type="binding site" evidence="13 14">
    <location>
        <position position="63"/>
    </location>
    <ligand>
        <name>[4Fe-4S] cluster</name>
        <dbReference type="ChEBI" id="CHEBI:49883"/>
        <note>4Fe-4S-S-AdoMet</note>
    </ligand>
</feature>
<keyword evidence="6 13" id="KW-0949">S-adenosyl-L-methionine</keyword>
<evidence type="ECO:0000256" key="2">
    <source>
        <dbReference type="ARBA" id="ARBA00010765"/>
    </source>
</evidence>
<keyword evidence="7 13" id="KW-0001">2Fe-2S</keyword>
<dbReference type="Proteomes" id="UP000009234">
    <property type="component" value="Chromosome"/>
</dbReference>
<gene>
    <name evidence="13" type="primary">bioB</name>
    <name evidence="16" type="ordered locus">Desru_0244</name>
</gene>
<evidence type="ECO:0000256" key="7">
    <source>
        <dbReference type="ARBA" id="ARBA00022714"/>
    </source>
</evidence>
<evidence type="ECO:0000256" key="9">
    <source>
        <dbReference type="ARBA" id="ARBA00022756"/>
    </source>
</evidence>
<dbReference type="InterPro" id="IPR024177">
    <property type="entry name" value="Biotin_synthase"/>
</dbReference>
<dbReference type="InterPro" id="IPR058240">
    <property type="entry name" value="rSAM_sf"/>
</dbReference>
<dbReference type="HOGENOM" id="CLU_033172_2_1_9"/>
<evidence type="ECO:0000256" key="10">
    <source>
        <dbReference type="ARBA" id="ARBA00023004"/>
    </source>
</evidence>
<feature type="binding site" evidence="13 14">
    <location>
        <position position="67"/>
    </location>
    <ligand>
        <name>[4Fe-4S] cluster</name>
        <dbReference type="ChEBI" id="CHEBI:49883"/>
        <note>4Fe-4S-S-AdoMet</note>
    </ligand>
</feature>
<evidence type="ECO:0000256" key="14">
    <source>
        <dbReference type="PIRSR" id="PIRSR001619-1"/>
    </source>
</evidence>
<comment type="similarity">
    <text evidence="2 13">Belongs to the radical SAM superfamily. Biotin synthase family.</text>
</comment>
<dbReference type="GO" id="GO:0005506">
    <property type="term" value="F:iron ion binding"/>
    <property type="evidence" value="ECO:0007669"/>
    <property type="project" value="UniProtKB-UniRule"/>
</dbReference>
<keyword evidence="8 13" id="KW-0479">Metal-binding</keyword>
<comment type="cofactor">
    <cofactor evidence="13">
        <name>[2Fe-2S] cluster</name>
        <dbReference type="ChEBI" id="CHEBI:190135"/>
    </cofactor>
    <text evidence="13">Binds 1 [2Fe-2S] cluster. The cluster is coordinated with 3 cysteines and 1 arginine.</text>
</comment>
<dbReference type="PIRSF" id="PIRSF001619">
    <property type="entry name" value="Biotin_synth"/>
    <property type="match status" value="1"/>
</dbReference>
<evidence type="ECO:0000256" key="1">
    <source>
        <dbReference type="ARBA" id="ARBA00004942"/>
    </source>
</evidence>
<dbReference type="GO" id="GO:0051539">
    <property type="term" value="F:4 iron, 4 sulfur cluster binding"/>
    <property type="evidence" value="ECO:0007669"/>
    <property type="project" value="UniProtKB-KW"/>
</dbReference>
<dbReference type="Gene3D" id="3.20.20.70">
    <property type="entry name" value="Aldolase class I"/>
    <property type="match status" value="1"/>
</dbReference>
<dbReference type="Pfam" id="PF06968">
    <property type="entry name" value="BATS"/>
    <property type="match status" value="1"/>
</dbReference>
<dbReference type="OrthoDB" id="9786826at2"/>
<dbReference type="eggNOG" id="COG0502">
    <property type="taxonomic scope" value="Bacteria"/>
</dbReference>
<keyword evidence="4 13" id="KW-0004">4Fe-4S</keyword>
<dbReference type="SFLD" id="SFLDG01278">
    <property type="entry name" value="biotin_synthase_like"/>
    <property type="match status" value="1"/>
</dbReference>
<keyword evidence="10 13" id="KW-0408">Iron</keyword>
<feature type="domain" description="Radical SAM core" evidence="15">
    <location>
        <begin position="45"/>
        <end position="274"/>
    </location>
</feature>
<evidence type="ECO:0000256" key="3">
    <source>
        <dbReference type="ARBA" id="ARBA00012236"/>
    </source>
</evidence>
<dbReference type="RefSeq" id="WP_013840319.1">
    <property type="nucleotide sequence ID" value="NC_015589.1"/>
</dbReference>
<evidence type="ECO:0000256" key="6">
    <source>
        <dbReference type="ARBA" id="ARBA00022691"/>
    </source>
</evidence>
<evidence type="ECO:0000256" key="11">
    <source>
        <dbReference type="ARBA" id="ARBA00023014"/>
    </source>
</evidence>
<feature type="binding site" evidence="13 14">
    <location>
        <position position="107"/>
    </location>
    <ligand>
        <name>[2Fe-2S] cluster</name>
        <dbReference type="ChEBI" id="CHEBI:190135"/>
    </ligand>
</feature>
<dbReference type="InterPro" id="IPR002684">
    <property type="entry name" value="Biotin_synth/BioAB"/>
</dbReference>
<dbReference type="GO" id="GO:0009102">
    <property type="term" value="P:biotin biosynthetic process"/>
    <property type="evidence" value="ECO:0007669"/>
    <property type="project" value="UniProtKB-UniRule"/>
</dbReference>
<keyword evidence="11 13" id="KW-0411">Iron-sulfur</keyword>
<protein>
    <recommendedName>
        <fullName evidence="3 13">Biotin synthase</fullName>
        <ecNumber evidence="3 13">2.8.1.6</ecNumber>
    </recommendedName>
</protein>